<dbReference type="PANTHER" id="PTHR31879:SF2">
    <property type="entry name" value="DET1- AND DDB1-ASSOCIATED PROTEIN 1"/>
    <property type="match status" value="1"/>
</dbReference>
<keyword evidence="6" id="KW-1185">Reference proteome</keyword>
<accession>A0AA38TQ64</accession>
<dbReference type="EMBL" id="JARYMX010000002">
    <property type="protein sequence ID" value="KAJ9559541.1"/>
    <property type="molecule type" value="Genomic_DNA"/>
</dbReference>
<feature type="compositionally biased region" description="Basic and acidic residues" evidence="2">
    <location>
        <begin position="91"/>
        <end position="102"/>
    </location>
</feature>
<dbReference type="InterPro" id="IPR018276">
    <property type="entry name" value="DDA1_dom"/>
</dbReference>
<dbReference type="Proteomes" id="UP001172457">
    <property type="component" value="Chromosome 2"/>
</dbReference>
<evidence type="ECO:0000256" key="3">
    <source>
        <dbReference type="SAM" id="Phobius"/>
    </source>
</evidence>
<keyword evidence="3" id="KW-0472">Membrane</keyword>
<evidence type="ECO:0000313" key="6">
    <source>
        <dbReference type="Proteomes" id="UP001172457"/>
    </source>
</evidence>
<comment type="similarity">
    <text evidence="1">Belongs to the DDA1 family.</text>
</comment>
<comment type="caution">
    <text evidence="5">The sequence shown here is derived from an EMBL/GenBank/DDBJ whole genome shotgun (WGS) entry which is preliminary data.</text>
</comment>
<dbReference type="GO" id="GO:0032436">
    <property type="term" value="P:positive regulation of proteasomal ubiquitin-dependent protein catabolic process"/>
    <property type="evidence" value="ECO:0007669"/>
    <property type="project" value="TreeGrafter"/>
</dbReference>
<protein>
    <recommendedName>
        <fullName evidence="4">SAP domain-containing protein</fullName>
    </recommendedName>
</protein>
<dbReference type="PANTHER" id="PTHR31879">
    <property type="entry name" value="DET1- AND DDB1-ASSOCIATED PROTEIN 1"/>
    <property type="match status" value="1"/>
</dbReference>
<dbReference type="PROSITE" id="PS50800">
    <property type="entry name" value="SAP"/>
    <property type="match status" value="1"/>
</dbReference>
<dbReference type="Pfam" id="PF10172">
    <property type="entry name" value="DDA1"/>
    <property type="match status" value="1"/>
</dbReference>
<keyword evidence="3" id="KW-0812">Transmembrane</keyword>
<feature type="region of interest" description="Disordered" evidence="2">
    <location>
        <begin position="72"/>
        <end position="133"/>
    </location>
</feature>
<dbReference type="InterPro" id="IPR003034">
    <property type="entry name" value="SAP_dom"/>
</dbReference>
<dbReference type="SUPFAM" id="SSF68906">
    <property type="entry name" value="SAP domain"/>
    <property type="match status" value="1"/>
</dbReference>
<evidence type="ECO:0000256" key="2">
    <source>
        <dbReference type="SAM" id="MobiDB-lite"/>
    </source>
</evidence>
<dbReference type="InterPro" id="IPR036361">
    <property type="entry name" value="SAP_dom_sf"/>
</dbReference>
<proteinExistence type="inferred from homology"/>
<feature type="domain" description="SAP" evidence="4">
    <location>
        <begin position="139"/>
        <end position="173"/>
    </location>
</feature>
<reference evidence="5" key="1">
    <citation type="submission" date="2023-03" db="EMBL/GenBank/DDBJ databases">
        <title>Chromosome-scale reference genome and RAD-based genetic map of yellow starthistle (Centaurea solstitialis) reveal putative structural variation and QTLs associated with invader traits.</title>
        <authorList>
            <person name="Reatini B."/>
            <person name="Cang F.A."/>
            <person name="Jiang Q."/>
            <person name="Mckibben M.T.W."/>
            <person name="Barker M.S."/>
            <person name="Rieseberg L.H."/>
            <person name="Dlugosch K.M."/>
        </authorList>
    </citation>
    <scope>NUCLEOTIDE SEQUENCE</scope>
    <source>
        <strain evidence="5">CAN-66</strain>
        <tissue evidence="5">Leaf</tissue>
    </source>
</reference>
<dbReference type="GO" id="GO:0080008">
    <property type="term" value="C:Cul4-RING E3 ubiquitin ligase complex"/>
    <property type="evidence" value="ECO:0007669"/>
    <property type="project" value="TreeGrafter"/>
</dbReference>
<dbReference type="InterPro" id="IPR033575">
    <property type="entry name" value="DDA1-like"/>
</dbReference>
<evidence type="ECO:0000259" key="4">
    <source>
        <dbReference type="PROSITE" id="PS50800"/>
    </source>
</evidence>
<organism evidence="5 6">
    <name type="scientific">Centaurea solstitialis</name>
    <name type="common">yellow star-thistle</name>
    <dbReference type="NCBI Taxonomy" id="347529"/>
    <lineage>
        <taxon>Eukaryota</taxon>
        <taxon>Viridiplantae</taxon>
        <taxon>Streptophyta</taxon>
        <taxon>Embryophyta</taxon>
        <taxon>Tracheophyta</taxon>
        <taxon>Spermatophyta</taxon>
        <taxon>Magnoliopsida</taxon>
        <taxon>eudicotyledons</taxon>
        <taxon>Gunneridae</taxon>
        <taxon>Pentapetalae</taxon>
        <taxon>asterids</taxon>
        <taxon>campanulids</taxon>
        <taxon>Asterales</taxon>
        <taxon>Asteraceae</taxon>
        <taxon>Carduoideae</taxon>
        <taxon>Cardueae</taxon>
        <taxon>Centaureinae</taxon>
        <taxon>Centaurea</taxon>
    </lineage>
</organism>
<dbReference type="AlphaFoldDB" id="A0AA38TQ64"/>
<dbReference type="Pfam" id="PF02037">
    <property type="entry name" value="SAP"/>
    <property type="match status" value="1"/>
</dbReference>
<feature type="transmembrane region" description="Helical" evidence="3">
    <location>
        <begin position="166"/>
        <end position="188"/>
    </location>
</feature>
<dbReference type="Gene3D" id="1.10.720.30">
    <property type="entry name" value="SAP domain"/>
    <property type="match status" value="1"/>
</dbReference>
<gene>
    <name evidence="5" type="ORF">OSB04_004701</name>
</gene>
<feature type="non-terminal residue" evidence="5">
    <location>
        <position position="194"/>
    </location>
</feature>
<keyword evidence="3" id="KW-1133">Transmembrane helix</keyword>
<evidence type="ECO:0000313" key="5">
    <source>
        <dbReference type="EMBL" id="KAJ9559541.1"/>
    </source>
</evidence>
<name>A0AA38TQ64_9ASTR</name>
<evidence type="ECO:0000256" key="1">
    <source>
        <dbReference type="ARBA" id="ARBA00008042"/>
    </source>
</evidence>
<sequence>MDGSATPSKNPNGASKFLIDLPSKGLFSSSVISSNLGGMRVYVTDHDTSPPENQVIKTDQVNILIRSLLLKQQQKSGPTSKGAKGVSTNEASRKRAPERAADGRASAKRAATATQNGSRKEAQLLNAKRGSKSQIPENLQSLTVERLRALLKERGLSVKGKKKTRLVVHFPSLFIIHFSFYLAVAVVAGDEKGT</sequence>